<evidence type="ECO:0000256" key="1">
    <source>
        <dbReference type="ARBA" id="ARBA00000085"/>
    </source>
</evidence>
<reference evidence="5 6" key="1">
    <citation type="submission" date="2019-02" db="EMBL/GenBank/DDBJ databases">
        <title>Genomic Encyclopedia of Archaeal and Bacterial Type Strains, Phase II (KMG-II): from individual species to whole genera.</title>
        <authorList>
            <person name="Goeker M."/>
        </authorList>
    </citation>
    <scope>NUCLEOTIDE SEQUENCE [LARGE SCALE GENOMIC DNA]</scope>
    <source>
        <strain evidence="5 6">DSM 21411</strain>
    </source>
</reference>
<protein>
    <recommendedName>
        <fullName evidence="2">histidine kinase</fullName>
        <ecNumber evidence="2">2.7.13.3</ecNumber>
    </recommendedName>
</protein>
<feature type="coiled-coil region" evidence="3">
    <location>
        <begin position="132"/>
        <end position="202"/>
    </location>
</feature>
<keyword evidence="4" id="KW-0472">Membrane</keyword>
<keyword evidence="4" id="KW-0812">Transmembrane</keyword>
<dbReference type="InterPro" id="IPR036097">
    <property type="entry name" value="HisK_dim/P_sf"/>
</dbReference>
<feature type="transmembrane region" description="Helical" evidence="4">
    <location>
        <begin position="84"/>
        <end position="102"/>
    </location>
</feature>
<feature type="transmembrane region" description="Helical" evidence="4">
    <location>
        <begin position="30"/>
        <end position="48"/>
    </location>
</feature>
<feature type="transmembrane region" description="Helical" evidence="4">
    <location>
        <begin position="55"/>
        <end position="72"/>
    </location>
</feature>
<accession>A0A4Q7P881</accession>
<dbReference type="InterPro" id="IPR003661">
    <property type="entry name" value="HisK_dim/P_dom"/>
</dbReference>
<evidence type="ECO:0000256" key="2">
    <source>
        <dbReference type="ARBA" id="ARBA00012438"/>
    </source>
</evidence>
<sequence length="255" mass="29020">MTLENFIALILLIIIRRRLAKGEIHDRWKSWINWGFVAVAVVFILKGIGGLGSDLSKLLSLGLIGTIIYFILKEPDFKDARNLVYAILPLIIITVLGDLTELISKDFYNNRSNYFEIAEFLAIVWAISMWYNARKQRKAVEAERKKAEALEKEFKISEALKAQLEIQVAERTAEISKQKEELEEALKELKATQSQLIHAEKMASLGELTAGIAHEIQNPLNFVNNFSEVSVELVDEILDSRHKTQDTRPKTDVLP</sequence>
<evidence type="ECO:0000256" key="3">
    <source>
        <dbReference type="SAM" id="Coils"/>
    </source>
</evidence>
<dbReference type="EC" id="2.7.13.3" evidence="2"/>
<dbReference type="AlphaFoldDB" id="A0A4Q7P881"/>
<dbReference type="GO" id="GO:0000155">
    <property type="term" value="F:phosphorelay sensor kinase activity"/>
    <property type="evidence" value="ECO:0007669"/>
    <property type="project" value="InterPro"/>
</dbReference>
<keyword evidence="3" id="KW-0175">Coiled coil</keyword>
<gene>
    <name evidence="5" type="ORF">BC751_1207</name>
</gene>
<name>A0A4Q7P881_9BACT</name>
<keyword evidence="4" id="KW-1133">Transmembrane helix</keyword>
<dbReference type="SUPFAM" id="SSF47384">
    <property type="entry name" value="Homodimeric domain of signal transducing histidine kinase"/>
    <property type="match status" value="1"/>
</dbReference>
<organism evidence="5 6">
    <name type="scientific">Cecembia calidifontis</name>
    <dbReference type="NCBI Taxonomy" id="1187080"/>
    <lineage>
        <taxon>Bacteria</taxon>
        <taxon>Pseudomonadati</taxon>
        <taxon>Bacteroidota</taxon>
        <taxon>Cytophagia</taxon>
        <taxon>Cytophagales</taxon>
        <taxon>Cyclobacteriaceae</taxon>
        <taxon>Cecembia</taxon>
    </lineage>
</organism>
<proteinExistence type="predicted"/>
<comment type="caution">
    <text evidence="5">The sequence shown here is derived from an EMBL/GenBank/DDBJ whole genome shotgun (WGS) entry which is preliminary data.</text>
</comment>
<evidence type="ECO:0000256" key="4">
    <source>
        <dbReference type="SAM" id="Phobius"/>
    </source>
</evidence>
<evidence type="ECO:0000313" key="6">
    <source>
        <dbReference type="Proteomes" id="UP000292209"/>
    </source>
</evidence>
<dbReference type="RefSeq" id="WP_242617596.1">
    <property type="nucleotide sequence ID" value="NZ_SGXG01000001.1"/>
</dbReference>
<keyword evidence="6" id="KW-1185">Reference proteome</keyword>
<dbReference type="CDD" id="cd00082">
    <property type="entry name" value="HisKA"/>
    <property type="match status" value="1"/>
</dbReference>
<comment type="catalytic activity">
    <reaction evidence="1">
        <text>ATP + protein L-histidine = ADP + protein N-phospho-L-histidine.</text>
        <dbReference type="EC" id="2.7.13.3"/>
    </reaction>
</comment>
<dbReference type="EMBL" id="SGXG01000001">
    <property type="protein sequence ID" value="RZS95670.1"/>
    <property type="molecule type" value="Genomic_DNA"/>
</dbReference>
<dbReference type="Gene3D" id="1.10.287.130">
    <property type="match status" value="1"/>
</dbReference>
<dbReference type="Proteomes" id="UP000292209">
    <property type="component" value="Unassembled WGS sequence"/>
</dbReference>
<feature type="transmembrane region" description="Helical" evidence="4">
    <location>
        <begin position="114"/>
        <end position="131"/>
    </location>
</feature>
<evidence type="ECO:0000313" key="5">
    <source>
        <dbReference type="EMBL" id="RZS95670.1"/>
    </source>
</evidence>